<dbReference type="EMBL" id="KV454013">
    <property type="protein sequence ID" value="ODV96129.1"/>
    <property type="molecule type" value="Genomic_DNA"/>
</dbReference>
<evidence type="ECO:0000256" key="2">
    <source>
        <dbReference type="PIRSR" id="PIRSR602678-1"/>
    </source>
</evidence>
<dbReference type="Proteomes" id="UP000094236">
    <property type="component" value="Unassembled WGS sequence"/>
</dbReference>
<name>A0A1E4TWL5_PACTA</name>
<feature type="binding site" evidence="2">
    <location>
        <position position="239"/>
    </location>
    <ligand>
        <name>a divalent metal cation</name>
        <dbReference type="ChEBI" id="CHEBI:60240"/>
        <label>1</label>
    </ligand>
</feature>
<dbReference type="AlphaFoldDB" id="A0A1E4TWL5"/>
<dbReference type="InterPro" id="IPR002678">
    <property type="entry name" value="DUF34/NIF3"/>
</dbReference>
<dbReference type="OrthoDB" id="3345469at2759"/>
<dbReference type="PANTHER" id="PTHR13799">
    <property type="entry name" value="NGG1 INTERACTING FACTOR 3"/>
    <property type="match status" value="1"/>
</dbReference>
<dbReference type="GO" id="GO:0046872">
    <property type="term" value="F:metal ion binding"/>
    <property type="evidence" value="ECO:0007669"/>
    <property type="project" value="UniProtKB-KW"/>
</dbReference>
<evidence type="ECO:0008006" key="5">
    <source>
        <dbReference type="Google" id="ProtNLM"/>
    </source>
</evidence>
<keyword evidence="2" id="KW-0479">Metal-binding</keyword>
<evidence type="ECO:0000313" key="3">
    <source>
        <dbReference type="EMBL" id="ODV96129.1"/>
    </source>
</evidence>
<keyword evidence="4" id="KW-1185">Reference proteome</keyword>
<gene>
    <name evidence="3" type="ORF">PACTADRAFT_41068</name>
</gene>
<proteinExistence type="inferred from homology"/>
<reference evidence="4" key="1">
    <citation type="submission" date="2016-05" db="EMBL/GenBank/DDBJ databases">
        <title>Comparative genomics of biotechnologically important yeasts.</title>
        <authorList>
            <consortium name="DOE Joint Genome Institute"/>
            <person name="Riley R."/>
            <person name="Haridas S."/>
            <person name="Wolfe K.H."/>
            <person name="Lopes M.R."/>
            <person name="Hittinger C.T."/>
            <person name="Goker M."/>
            <person name="Salamov A."/>
            <person name="Wisecaver J."/>
            <person name="Long T.M."/>
            <person name="Aerts A.L."/>
            <person name="Barry K."/>
            <person name="Choi C."/>
            <person name="Clum A."/>
            <person name="Coughlan A.Y."/>
            <person name="Deshpande S."/>
            <person name="Douglass A.P."/>
            <person name="Hanson S.J."/>
            <person name="Klenk H.-P."/>
            <person name="Labutti K."/>
            <person name="Lapidus A."/>
            <person name="Lindquist E."/>
            <person name="Lipzen A."/>
            <person name="Meier-Kolthoff J.P."/>
            <person name="Ohm R.A."/>
            <person name="Otillar R.P."/>
            <person name="Pangilinan J."/>
            <person name="Peng Y."/>
            <person name="Rokas A."/>
            <person name="Rosa C.A."/>
            <person name="Scheuner C."/>
            <person name="Sibirny A.A."/>
            <person name="Slot J.C."/>
            <person name="Stielow J.B."/>
            <person name="Sun H."/>
            <person name="Kurtzman C.P."/>
            <person name="Blackwell M."/>
            <person name="Grigoriev I.V."/>
            <person name="Jeffries T.W."/>
        </authorList>
    </citation>
    <scope>NUCLEOTIDE SEQUENCE [LARGE SCALE GENOMIC DNA]</scope>
    <source>
        <strain evidence="4">NRRL Y-2460</strain>
    </source>
</reference>
<organism evidence="3 4">
    <name type="scientific">Pachysolen tannophilus NRRL Y-2460</name>
    <dbReference type="NCBI Taxonomy" id="669874"/>
    <lineage>
        <taxon>Eukaryota</taxon>
        <taxon>Fungi</taxon>
        <taxon>Dikarya</taxon>
        <taxon>Ascomycota</taxon>
        <taxon>Saccharomycotina</taxon>
        <taxon>Pichiomycetes</taxon>
        <taxon>Pachysolenaceae</taxon>
        <taxon>Pachysolen</taxon>
    </lineage>
</organism>
<feature type="binding site" evidence="2">
    <location>
        <position position="80"/>
    </location>
    <ligand>
        <name>a divalent metal cation</name>
        <dbReference type="ChEBI" id="CHEBI:60240"/>
        <label>1</label>
    </ligand>
</feature>
<dbReference type="Gene3D" id="3.40.1390.30">
    <property type="entry name" value="NIF3 (NGG1p interacting factor 3)-like"/>
    <property type="match status" value="1"/>
</dbReference>
<protein>
    <recommendedName>
        <fullName evidence="5">YbgI/family dinuclear metal center protein</fullName>
    </recommendedName>
</protein>
<dbReference type="NCBIfam" id="TIGR00486">
    <property type="entry name" value="YbgI_SA1388"/>
    <property type="match status" value="1"/>
</dbReference>
<dbReference type="FunFam" id="3.40.1390.30:FF:000001">
    <property type="entry name" value="GTP cyclohydrolase 1 type 2"/>
    <property type="match status" value="1"/>
</dbReference>
<dbReference type="SUPFAM" id="SSF102705">
    <property type="entry name" value="NIF3 (NGG1p interacting factor 3)-like"/>
    <property type="match status" value="1"/>
</dbReference>
<feature type="binding site" evidence="2">
    <location>
        <position position="118"/>
    </location>
    <ligand>
        <name>a divalent metal cation</name>
        <dbReference type="ChEBI" id="CHEBI:60240"/>
        <label>1</label>
    </ligand>
</feature>
<sequence>MSKLVTSKSKLTSIVGAIQKLYPVALADKTWDNTGLLVDSSSTEAITTTTDINILLTIDLTKSVVDEAIKLKTDLILAYHPFIFRGLKAINQVNPQQQSLVRLIQNGISVYCPHTAIDAAIGGVNDWLADGVSDENSVRTIIEPNPDIEGTGMGRLLTLTNEIPITELILKIKKHLNINHLQLAEPEINKKIKTIAICAGSGGSLFKNVEADLYFTGELSHHEALFFKENGNYVISCNHSNTERGFLKILQKQLKNELKNAKIYISETDKDPYKTI</sequence>
<feature type="binding site" evidence="2">
    <location>
        <position position="243"/>
    </location>
    <ligand>
        <name>a divalent metal cation</name>
        <dbReference type="ChEBI" id="CHEBI:60240"/>
        <label>1</label>
    </ligand>
</feature>
<dbReference type="STRING" id="669874.A0A1E4TWL5"/>
<dbReference type="Pfam" id="PF01784">
    <property type="entry name" value="DUF34_NIF3"/>
    <property type="match status" value="1"/>
</dbReference>
<comment type="similarity">
    <text evidence="1">Belongs to the GTP cyclohydrolase I type 2/NIF3 family.</text>
</comment>
<dbReference type="GO" id="GO:0005739">
    <property type="term" value="C:mitochondrion"/>
    <property type="evidence" value="ECO:0007669"/>
    <property type="project" value="EnsemblFungi"/>
</dbReference>
<dbReference type="InterPro" id="IPR036069">
    <property type="entry name" value="DUF34/NIF3_sf"/>
</dbReference>
<dbReference type="PANTHER" id="PTHR13799:SF13">
    <property type="entry name" value="NIF3-LIKE PROTEIN 1"/>
    <property type="match status" value="1"/>
</dbReference>
<accession>A0A1E4TWL5</accession>
<evidence type="ECO:0000313" key="4">
    <source>
        <dbReference type="Proteomes" id="UP000094236"/>
    </source>
</evidence>
<evidence type="ECO:0000256" key="1">
    <source>
        <dbReference type="ARBA" id="ARBA00006964"/>
    </source>
</evidence>